<evidence type="ECO:0000313" key="19">
    <source>
        <dbReference type="Proteomes" id="UP000799766"/>
    </source>
</evidence>
<feature type="region of interest" description="Disordered" evidence="14">
    <location>
        <begin position="39"/>
        <end position="66"/>
    </location>
</feature>
<evidence type="ECO:0000259" key="17">
    <source>
        <dbReference type="PROSITE" id="PS51392"/>
    </source>
</evidence>
<keyword evidence="19" id="KW-1185">Reference proteome</keyword>
<dbReference type="Pfam" id="PF00069">
    <property type="entry name" value="Pkinase"/>
    <property type="match status" value="2"/>
</dbReference>
<feature type="chain" id="PRO_5025373310" description="non-specific serine/threonine protein kinase" evidence="15">
    <location>
        <begin position="39"/>
        <end position="1332"/>
    </location>
</feature>
<dbReference type="InterPro" id="IPR010513">
    <property type="entry name" value="KEN_dom"/>
</dbReference>
<evidence type="ECO:0000256" key="12">
    <source>
        <dbReference type="ARBA" id="ARBA00048659"/>
    </source>
</evidence>
<feature type="region of interest" description="Disordered" evidence="14">
    <location>
        <begin position="1075"/>
        <end position="1099"/>
    </location>
</feature>
<keyword evidence="5" id="KW-0812">Transmembrane</keyword>
<keyword evidence="11" id="KW-0472">Membrane</keyword>
<feature type="compositionally biased region" description="Basic residues" evidence="14">
    <location>
        <begin position="791"/>
        <end position="808"/>
    </location>
</feature>
<feature type="domain" description="Protein kinase" evidence="16">
    <location>
        <begin position="865"/>
        <end position="1195"/>
    </location>
</feature>
<protein>
    <recommendedName>
        <fullName evidence="2">non-specific serine/threonine protein kinase</fullName>
        <ecNumber evidence="2">2.7.11.1</ecNumber>
    </recommendedName>
</protein>
<evidence type="ECO:0000256" key="6">
    <source>
        <dbReference type="ARBA" id="ARBA00022729"/>
    </source>
</evidence>
<dbReference type="SUPFAM" id="SSF50998">
    <property type="entry name" value="Quinoprotein alcohol dehydrogenase-like"/>
    <property type="match status" value="1"/>
</dbReference>
<dbReference type="EC" id="2.7.11.1" evidence="2"/>
<feature type="compositionally biased region" description="Polar residues" evidence="14">
    <location>
        <begin position="231"/>
        <end position="242"/>
    </location>
</feature>
<dbReference type="InterPro" id="IPR008271">
    <property type="entry name" value="Ser/Thr_kinase_AS"/>
</dbReference>
<evidence type="ECO:0000313" key="18">
    <source>
        <dbReference type="EMBL" id="KAF2454842.1"/>
    </source>
</evidence>
<keyword evidence="3" id="KW-0723">Serine/threonine-protein kinase</keyword>
<dbReference type="SMART" id="SM00220">
    <property type="entry name" value="S_TKc"/>
    <property type="match status" value="1"/>
</dbReference>
<accession>A0A6A6NTT2</accession>
<dbReference type="PANTHER" id="PTHR13954:SF6">
    <property type="entry name" value="NON-SPECIFIC SERINE_THREONINE PROTEIN KINASE"/>
    <property type="match status" value="1"/>
</dbReference>
<feature type="region of interest" description="Disordered" evidence="14">
    <location>
        <begin position="228"/>
        <end position="256"/>
    </location>
</feature>
<organism evidence="18 19">
    <name type="scientific">Lineolata rhizophorae</name>
    <dbReference type="NCBI Taxonomy" id="578093"/>
    <lineage>
        <taxon>Eukaryota</taxon>
        <taxon>Fungi</taxon>
        <taxon>Dikarya</taxon>
        <taxon>Ascomycota</taxon>
        <taxon>Pezizomycotina</taxon>
        <taxon>Dothideomycetes</taxon>
        <taxon>Dothideomycetes incertae sedis</taxon>
        <taxon>Lineolatales</taxon>
        <taxon>Lineolataceae</taxon>
        <taxon>Lineolata</taxon>
    </lineage>
</organism>
<dbReference type="Gene3D" id="1.20.1440.180">
    <property type="entry name" value="KEN domain"/>
    <property type="match status" value="1"/>
</dbReference>
<dbReference type="PROSITE" id="PS50011">
    <property type="entry name" value="PROTEIN_KINASE_DOM"/>
    <property type="match status" value="1"/>
</dbReference>
<dbReference type="GO" id="GO:0070059">
    <property type="term" value="P:intrinsic apoptotic signaling pathway in response to endoplasmic reticulum stress"/>
    <property type="evidence" value="ECO:0007669"/>
    <property type="project" value="TreeGrafter"/>
</dbReference>
<dbReference type="GO" id="GO:0006397">
    <property type="term" value="P:mRNA processing"/>
    <property type="evidence" value="ECO:0007669"/>
    <property type="project" value="InterPro"/>
</dbReference>
<dbReference type="PROSITE" id="PS00108">
    <property type="entry name" value="PROTEIN_KINASE_ST"/>
    <property type="match status" value="1"/>
</dbReference>
<keyword evidence="7" id="KW-0547">Nucleotide-binding</keyword>
<evidence type="ECO:0000256" key="1">
    <source>
        <dbReference type="ARBA" id="ARBA00004479"/>
    </source>
</evidence>
<dbReference type="InterPro" id="IPR038357">
    <property type="entry name" value="KEN_sf"/>
</dbReference>
<dbReference type="Gene3D" id="3.30.200.20">
    <property type="entry name" value="Phosphorylase Kinase, domain 1"/>
    <property type="match status" value="1"/>
</dbReference>
<feature type="compositionally biased region" description="Gly residues" evidence="14">
    <location>
        <begin position="1084"/>
        <end position="1095"/>
    </location>
</feature>
<comment type="catalytic activity">
    <reaction evidence="13">
        <text>L-seryl-[protein] + ATP = O-phospho-L-seryl-[protein] + ADP + H(+)</text>
        <dbReference type="Rhea" id="RHEA:17989"/>
        <dbReference type="Rhea" id="RHEA-COMP:9863"/>
        <dbReference type="Rhea" id="RHEA-COMP:11604"/>
        <dbReference type="ChEBI" id="CHEBI:15378"/>
        <dbReference type="ChEBI" id="CHEBI:29999"/>
        <dbReference type="ChEBI" id="CHEBI:30616"/>
        <dbReference type="ChEBI" id="CHEBI:83421"/>
        <dbReference type="ChEBI" id="CHEBI:456216"/>
        <dbReference type="EC" id="2.7.11.1"/>
    </reaction>
    <physiologicalReaction direction="left-to-right" evidence="13">
        <dbReference type="Rhea" id="RHEA:17990"/>
    </physiologicalReaction>
</comment>
<dbReference type="SUPFAM" id="SSF56112">
    <property type="entry name" value="Protein kinase-like (PK-like)"/>
    <property type="match status" value="1"/>
</dbReference>
<evidence type="ECO:0000256" key="5">
    <source>
        <dbReference type="ARBA" id="ARBA00022692"/>
    </source>
</evidence>
<feature type="signal peptide" evidence="15">
    <location>
        <begin position="1"/>
        <end position="38"/>
    </location>
</feature>
<dbReference type="CDD" id="cd09769">
    <property type="entry name" value="Luminal_IRE1"/>
    <property type="match status" value="1"/>
</dbReference>
<dbReference type="GO" id="GO:0051082">
    <property type="term" value="F:unfolded protein binding"/>
    <property type="evidence" value="ECO:0007669"/>
    <property type="project" value="TreeGrafter"/>
</dbReference>
<evidence type="ECO:0000256" key="2">
    <source>
        <dbReference type="ARBA" id="ARBA00012513"/>
    </source>
</evidence>
<keyword evidence="10" id="KW-1133">Transmembrane helix</keyword>
<dbReference type="GO" id="GO:0004674">
    <property type="term" value="F:protein serine/threonine kinase activity"/>
    <property type="evidence" value="ECO:0007669"/>
    <property type="project" value="UniProtKB-KW"/>
</dbReference>
<dbReference type="FunFam" id="3.30.200.20:FF:000077">
    <property type="entry name" value="Putative Serine/threonine-protein kinase/endoribonuclease IRE1"/>
    <property type="match status" value="1"/>
</dbReference>
<evidence type="ECO:0000256" key="3">
    <source>
        <dbReference type="ARBA" id="ARBA00022527"/>
    </source>
</evidence>
<feature type="compositionally biased region" description="Low complexity" evidence="14">
    <location>
        <begin position="746"/>
        <end position="778"/>
    </location>
</feature>
<evidence type="ECO:0000256" key="8">
    <source>
        <dbReference type="ARBA" id="ARBA00022777"/>
    </source>
</evidence>
<dbReference type="Gene3D" id="2.130.10.10">
    <property type="entry name" value="YVTN repeat-like/Quinoprotein amine dehydrogenase"/>
    <property type="match status" value="1"/>
</dbReference>
<keyword evidence="6 15" id="KW-0732">Signal</keyword>
<evidence type="ECO:0000256" key="10">
    <source>
        <dbReference type="ARBA" id="ARBA00022989"/>
    </source>
</evidence>
<dbReference type="SMART" id="SM00564">
    <property type="entry name" value="PQQ"/>
    <property type="match status" value="2"/>
</dbReference>
<keyword evidence="8" id="KW-0418">Kinase</keyword>
<dbReference type="Gene3D" id="1.10.510.10">
    <property type="entry name" value="Transferase(Phosphotransferase) domain 1"/>
    <property type="match status" value="1"/>
</dbReference>
<evidence type="ECO:0000256" key="4">
    <source>
        <dbReference type="ARBA" id="ARBA00022679"/>
    </source>
</evidence>
<comment type="catalytic activity">
    <reaction evidence="12">
        <text>L-threonyl-[protein] + ATP = O-phospho-L-threonyl-[protein] + ADP + H(+)</text>
        <dbReference type="Rhea" id="RHEA:46608"/>
        <dbReference type="Rhea" id="RHEA-COMP:11060"/>
        <dbReference type="Rhea" id="RHEA-COMP:11605"/>
        <dbReference type="ChEBI" id="CHEBI:15378"/>
        <dbReference type="ChEBI" id="CHEBI:30013"/>
        <dbReference type="ChEBI" id="CHEBI:30616"/>
        <dbReference type="ChEBI" id="CHEBI:61977"/>
        <dbReference type="ChEBI" id="CHEBI:456216"/>
        <dbReference type="EC" id="2.7.11.1"/>
    </reaction>
    <physiologicalReaction direction="left-to-right" evidence="12">
        <dbReference type="Rhea" id="RHEA:46609"/>
    </physiologicalReaction>
</comment>
<dbReference type="PROSITE" id="PS51392">
    <property type="entry name" value="KEN"/>
    <property type="match status" value="1"/>
</dbReference>
<dbReference type="GO" id="GO:1990604">
    <property type="term" value="C:IRE1-TRAF2-ASK1 complex"/>
    <property type="evidence" value="ECO:0007669"/>
    <property type="project" value="TreeGrafter"/>
</dbReference>
<evidence type="ECO:0000256" key="9">
    <source>
        <dbReference type="ARBA" id="ARBA00022840"/>
    </source>
</evidence>
<sequence>MPPPRRRPPGAASAAAAGFGPRSLLLALLLAGPLVATAQQQHRNNEVRPGEPSHGSPSASTNDPFDYAAINHASTGAAVVIDGDDNADTVRYAQQHGINNHPHTQHKYDESALATLAPADSDPAVVAPPVVRPAAGEVPHPHDYYYQQQQQYYAEGAAAAAANNNYDYNGGGISSRPRARSLQDWEVEDFVLLATVDGTIHAHDRNTGEARWALEVDRPMVETTYFHHAKNGSSHDGNNSSRSDLDADGDAPAAEDREFPEEQILWIVEPSQDGALYVYTPGPRGGIQKLGLTVKRLAEELAPYAGDDPPVVYTAEKKNTLYTVDAGTGKILKIFSSGGSSVVDEGSCRRVSGFELDGEECESSGTLTLGRVEYTIGIQNKETSEPICTIKYFEWSPNNRDRDLHSQYFNTMDNKYIYSKHDGGILAIDHTQTGKIYPNQRVYGRKFPSPVARVYDIARPYLKDQSSRDTNLVILPQPLGPRIAGPAESETLNQKLFVNSTESGSWYAMSELSYPTVTDGASKARCYSPDWQREQLSLGPTQQHQPPHLRTELIGVHSLVSSPGDQRIHAMPAISPPQDGYPRYHEPINAIDESVHPSQVLDGISNATPRRSSIPAPPLTIEAGPHPASWASSAFSFRSLALLLVLALVGFASQDPRVKQPSLDFIRRNSVTWLSPVPSSPLSQQVSQEYQGEQIPAVAQDNPIPPEAGEHMEEKRVRFMPPGDPGTIPAVAGESIVPSRAAAASVDGVPGASGSAAAATGEPPAGDAAPGSASAQATDGQEAPQGETPKPKKKVHRGQRGGRKKRLKRAESNNSDEENVRQIVEGIKQIGNEAAGIQPDEITASQGPQGMQDVSDMVQINNLLIQTDRVLGYGSGGTTVYEGKFEGRDVAVKRMLPQYFDLALQEVSLLQQSDDHPNVIRYFCHQRDQNFLYIAVEKCQASLWDLYSRSSMAGVGMGLGAGAAVTRSSELEGELTEAQTRLVTEINLDVPRALYQLAAGLNHLHNLRIIHRDIKPQNILVAYPKKNQQGTGPRFVISDFGLCKTLPDNASTLVGTTGNAGTIGWKAPELIMQPKDAADRQSSGGSGGQNKGEGGSASSATSEAVAQGVKRAVDIFSLGCVFFYVLTNGNHPFDDNEGWMQIRELNIKKDRKNLAKLRDLGDSDVEEPMHLLSAMLSNQPQLRPTAAQVMHHPFFWSPDKRLTFLCDVSDHMEREPRDPPSAQLQLLESHAPAVIRRGDFLALLDRRFVDTLGKQRKYTGGRMLDLLRALRNKKNHYEDMPEDVKARVGELPKGYLGYWTVRFPRLVMACYETVVDCGLQRESRFRVYFGEE</sequence>
<keyword evidence="9" id="KW-0067">ATP-binding</keyword>
<dbReference type="GO" id="GO:0005524">
    <property type="term" value="F:ATP binding"/>
    <property type="evidence" value="ECO:0007669"/>
    <property type="project" value="UniProtKB-KW"/>
</dbReference>
<dbReference type="InterPro" id="IPR011009">
    <property type="entry name" value="Kinase-like_dom_sf"/>
</dbReference>
<evidence type="ECO:0000256" key="14">
    <source>
        <dbReference type="SAM" id="MobiDB-lite"/>
    </source>
</evidence>
<dbReference type="InterPro" id="IPR045133">
    <property type="entry name" value="IRE1/2-like"/>
</dbReference>
<reference evidence="18" key="1">
    <citation type="journal article" date="2020" name="Stud. Mycol.">
        <title>101 Dothideomycetes genomes: a test case for predicting lifestyles and emergence of pathogens.</title>
        <authorList>
            <person name="Haridas S."/>
            <person name="Albert R."/>
            <person name="Binder M."/>
            <person name="Bloem J."/>
            <person name="Labutti K."/>
            <person name="Salamov A."/>
            <person name="Andreopoulos B."/>
            <person name="Baker S."/>
            <person name="Barry K."/>
            <person name="Bills G."/>
            <person name="Bluhm B."/>
            <person name="Cannon C."/>
            <person name="Castanera R."/>
            <person name="Culley D."/>
            <person name="Daum C."/>
            <person name="Ezra D."/>
            <person name="Gonzalez J."/>
            <person name="Henrissat B."/>
            <person name="Kuo A."/>
            <person name="Liang C."/>
            <person name="Lipzen A."/>
            <person name="Lutzoni F."/>
            <person name="Magnuson J."/>
            <person name="Mondo S."/>
            <person name="Nolan M."/>
            <person name="Ohm R."/>
            <person name="Pangilinan J."/>
            <person name="Park H.-J."/>
            <person name="Ramirez L."/>
            <person name="Alfaro M."/>
            <person name="Sun H."/>
            <person name="Tritt A."/>
            <person name="Yoshinaga Y."/>
            <person name="Zwiers L.-H."/>
            <person name="Turgeon B."/>
            <person name="Goodwin S."/>
            <person name="Spatafora J."/>
            <person name="Crous P."/>
            <person name="Grigoriev I."/>
        </authorList>
    </citation>
    <scope>NUCLEOTIDE SEQUENCE</scope>
    <source>
        <strain evidence="18">ATCC 16933</strain>
    </source>
</reference>
<evidence type="ECO:0000256" key="7">
    <source>
        <dbReference type="ARBA" id="ARBA00022741"/>
    </source>
</evidence>
<dbReference type="PANTHER" id="PTHR13954">
    <property type="entry name" value="IRE1-RELATED"/>
    <property type="match status" value="1"/>
</dbReference>
<dbReference type="Pfam" id="PF06479">
    <property type="entry name" value="Ribonuc_2-5A"/>
    <property type="match status" value="1"/>
</dbReference>
<name>A0A6A6NTT2_9PEZI</name>
<dbReference type="InterPro" id="IPR015943">
    <property type="entry name" value="WD40/YVTN_repeat-like_dom_sf"/>
</dbReference>
<dbReference type="CDD" id="cd10422">
    <property type="entry name" value="RNase_Ire1"/>
    <property type="match status" value="1"/>
</dbReference>
<proteinExistence type="predicted"/>
<evidence type="ECO:0000256" key="13">
    <source>
        <dbReference type="ARBA" id="ARBA00048977"/>
    </source>
</evidence>
<gene>
    <name evidence="18" type="ORF">BDY21DRAFT_365867</name>
</gene>
<dbReference type="GO" id="GO:0004521">
    <property type="term" value="F:RNA endonuclease activity"/>
    <property type="evidence" value="ECO:0007669"/>
    <property type="project" value="InterPro"/>
</dbReference>
<dbReference type="OrthoDB" id="63989at2759"/>
<dbReference type="InterPro" id="IPR000719">
    <property type="entry name" value="Prot_kinase_dom"/>
</dbReference>
<feature type="region of interest" description="Disordered" evidence="14">
    <location>
        <begin position="746"/>
        <end position="820"/>
    </location>
</feature>
<dbReference type="Proteomes" id="UP000799766">
    <property type="component" value="Unassembled WGS sequence"/>
</dbReference>
<dbReference type="EMBL" id="MU001689">
    <property type="protein sequence ID" value="KAF2454842.1"/>
    <property type="molecule type" value="Genomic_DNA"/>
</dbReference>
<dbReference type="SMART" id="SM00580">
    <property type="entry name" value="PUG"/>
    <property type="match status" value="1"/>
</dbReference>
<dbReference type="InterPro" id="IPR018391">
    <property type="entry name" value="PQQ_b-propeller_rpt"/>
</dbReference>
<comment type="subcellular location">
    <subcellularLocation>
        <location evidence="1">Membrane</location>
        <topology evidence="1">Single-pass type I membrane protein</topology>
    </subcellularLocation>
</comment>
<dbReference type="GO" id="GO:0036498">
    <property type="term" value="P:IRE1-mediated unfolded protein response"/>
    <property type="evidence" value="ECO:0007669"/>
    <property type="project" value="UniProtKB-ARBA"/>
</dbReference>
<evidence type="ECO:0000256" key="15">
    <source>
        <dbReference type="SAM" id="SignalP"/>
    </source>
</evidence>
<evidence type="ECO:0000256" key="11">
    <source>
        <dbReference type="ARBA" id="ARBA00023136"/>
    </source>
</evidence>
<feature type="domain" description="KEN" evidence="17">
    <location>
        <begin position="1198"/>
        <end position="1331"/>
    </location>
</feature>
<dbReference type="InterPro" id="IPR011047">
    <property type="entry name" value="Quinoprotein_ADH-like_sf"/>
</dbReference>
<keyword evidence="4" id="KW-0808">Transferase</keyword>
<evidence type="ECO:0000259" key="16">
    <source>
        <dbReference type="PROSITE" id="PS50011"/>
    </source>
</evidence>